<dbReference type="RefSeq" id="WP_013925545.1">
    <property type="nucleotide sequence ID" value="NZ_JASBUT010000001.1"/>
</dbReference>
<dbReference type="Proteomes" id="UP000031307">
    <property type="component" value="Unassembled WGS sequence"/>
</dbReference>
<evidence type="ECO:0000313" key="2">
    <source>
        <dbReference type="Proteomes" id="UP000031307"/>
    </source>
</evidence>
<accession>A0A0C1BZT0</accession>
<dbReference type="PATRIC" id="fig|83552.4.peg.1903"/>
<organism evidence="1 2">
    <name type="scientific">Parachlamydia acanthamoebae</name>
    <dbReference type="NCBI Taxonomy" id="83552"/>
    <lineage>
        <taxon>Bacteria</taxon>
        <taxon>Pseudomonadati</taxon>
        <taxon>Chlamydiota</taxon>
        <taxon>Chlamydiia</taxon>
        <taxon>Parachlamydiales</taxon>
        <taxon>Parachlamydiaceae</taxon>
        <taxon>Parachlamydia</taxon>
    </lineage>
</organism>
<name>A0A0C1BZT0_9BACT</name>
<reference evidence="1 2" key="1">
    <citation type="journal article" date="2014" name="Mol. Biol. Evol.">
        <title>Massive expansion of Ubiquitination-related gene families within the Chlamydiae.</title>
        <authorList>
            <person name="Domman D."/>
            <person name="Collingro A."/>
            <person name="Lagkouvardos I."/>
            <person name="Gehre L."/>
            <person name="Weinmaier T."/>
            <person name="Rattei T."/>
            <person name="Subtil A."/>
            <person name="Horn M."/>
        </authorList>
    </citation>
    <scope>NUCLEOTIDE SEQUENCE [LARGE SCALE GENOMIC DNA]</scope>
    <source>
        <strain evidence="1 2">OEW1</strain>
    </source>
</reference>
<proteinExistence type="predicted"/>
<sequence>MPLAILIQADQYKYFGKLNILVNNAEIFLPETLGNFELDLKALARQQIIHVDGVVTAVGRLSIHEGWRPHHSGWLCRGKK</sequence>
<gene>
    <name evidence="1" type="ORF">DB43_HC00160</name>
</gene>
<dbReference type="AlphaFoldDB" id="A0A0C1BZT0"/>
<comment type="caution">
    <text evidence="1">The sequence shown here is derived from an EMBL/GenBank/DDBJ whole genome shotgun (WGS) entry which is preliminary data.</text>
</comment>
<dbReference type="EMBL" id="JSAM01000098">
    <property type="protein sequence ID" value="KIA76951.1"/>
    <property type="molecule type" value="Genomic_DNA"/>
</dbReference>
<protein>
    <submittedName>
        <fullName evidence="1">Uncharacterized protein</fullName>
    </submittedName>
</protein>
<evidence type="ECO:0000313" key="1">
    <source>
        <dbReference type="EMBL" id="KIA76951.1"/>
    </source>
</evidence>